<dbReference type="GO" id="GO:0000155">
    <property type="term" value="F:phosphorelay sensor kinase activity"/>
    <property type="evidence" value="ECO:0007669"/>
    <property type="project" value="InterPro"/>
</dbReference>
<keyword evidence="10" id="KW-1133">Transmembrane helix</keyword>
<dbReference type="InterPro" id="IPR003594">
    <property type="entry name" value="HATPase_dom"/>
</dbReference>
<keyword evidence="5" id="KW-0808">Transferase</keyword>
<dbReference type="GO" id="GO:0042802">
    <property type="term" value="F:identical protein binding"/>
    <property type="evidence" value="ECO:0007669"/>
    <property type="project" value="UniProtKB-ARBA"/>
</dbReference>
<dbReference type="PANTHER" id="PTHR45569:SF1">
    <property type="entry name" value="SENSOR PROTEIN KDPD"/>
    <property type="match status" value="1"/>
</dbReference>
<evidence type="ECO:0000256" key="1">
    <source>
        <dbReference type="ARBA" id="ARBA00000085"/>
    </source>
</evidence>
<dbReference type="PRINTS" id="PR00344">
    <property type="entry name" value="BCTRLSENSOR"/>
</dbReference>
<evidence type="ECO:0000259" key="13">
    <source>
        <dbReference type="PROSITE" id="PS50109"/>
    </source>
</evidence>
<protein>
    <recommendedName>
        <fullName evidence="3">histidine kinase</fullName>
        <ecNumber evidence="3">2.7.13.3</ecNumber>
    </recommendedName>
</protein>
<comment type="catalytic activity">
    <reaction evidence="1">
        <text>ATP + protein L-histidine = ADP + protein N-phospho-L-histidine.</text>
        <dbReference type="EC" id="2.7.13.3"/>
    </reaction>
</comment>
<dbReference type="SUPFAM" id="SSF55781">
    <property type="entry name" value="GAF domain-like"/>
    <property type="match status" value="1"/>
</dbReference>
<dbReference type="InterPro" id="IPR036890">
    <property type="entry name" value="HATPase_C_sf"/>
</dbReference>
<evidence type="ECO:0000313" key="14">
    <source>
        <dbReference type="EMBL" id="SDI34881.1"/>
    </source>
</evidence>
<evidence type="ECO:0000256" key="3">
    <source>
        <dbReference type="ARBA" id="ARBA00012438"/>
    </source>
</evidence>
<dbReference type="PROSITE" id="PS50109">
    <property type="entry name" value="HIS_KIN"/>
    <property type="match status" value="1"/>
</dbReference>
<evidence type="ECO:0000256" key="4">
    <source>
        <dbReference type="ARBA" id="ARBA00022553"/>
    </source>
</evidence>
<dbReference type="STRING" id="1121419.SAMN05443529_13434"/>
<feature type="domain" description="Histidine kinase" evidence="13">
    <location>
        <begin position="312"/>
        <end position="527"/>
    </location>
</feature>
<keyword evidence="9" id="KW-0067">ATP-binding</keyword>
<proteinExistence type="predicted"/>
<name>A0A1G8JUS1_9FIRM</name>
<keyword evidence="12" id="KW-0472">Membrane</keyword>
<dbReference type="InterPro" id="IPR005467">
    <property type="entry name" value="His_kinase_dom"/>
</dbReference>
<keyword evidence="8 14" id="KW-0418">Kinase</keyword>
<dbReference type="GO" id="GO:0005886">
    <property type="term" value="C:plasma membrane"/>
    <property type="evidence" value="ECO:0007669"/>
    <property type="project" value="TreeGrafter"/>
</dbReference>
<dbReference type="Proteomes" id="UP000198656">
    <property type="component" value="Unassembled WGS sequence"/>
</dbReference>
<evidence type="ECO:0000256" key="2">
    <source>
        <dbReference type="ARBA" id="ARBA00004141"/>
    </source>
</evidence>
<dbReference type="SUPFAM" id="SSF55874">
    <property type="entry name" value="ATPase domain of HSP90 chaperone/DNA topoisomerase II/histidine kinase"/>
    <property type="match status" value="1"/>
</dbReference>
<evidence type="ECO:0000256" key="5">
    <source>
        <dbReference type="ARBA" id="ARBA00022679"/>
    </source>
</evidence>
<dbReference type="Pfam" id="PF00512">
    <property type="entry name" value="HisKA"/>
    <property type="match status" value="1"/>
</dbReference>
<dbReference type="RefSeq" id="WP_176786246.1">
    <property type="nucleotide sequence ID" value="NZ_FNCP01000034.1"/>
</dbReference>
<gene>
    <name evidence="14" type="ORF">SAMN05443529_13434</name>
</gene>
<dbReference type="SUPFAM" id="SSF47384">
    <property type="entry name" value="Homodimeric domain of signal transducing histidine kinase"/>
    <property type="match status" value="1"/>
</dbReference>
<evidence type="ECO:0000256" key="10">
    <source>
        <dbReference type="ARBA" id="ARBA00022989"/>
    </source>
</evidence>
<dbReference type="InterPro" id="IPR036097">
    <property type="entry name" value="HisK_dim/P_sf"/>
</dbReference>
<keyword evidence="7" id="KW-0547">Nucleotide-binding</keyword>
<dbReference type="GO" id="GO:0005524">
    <property type="term" value="F:ATP binding"/>
    <property type="evidence" value="ECO:0007669"/>
    <property type="project" value="UniProtKB-KW"/>
</dbReference>
<keyword evidence="15" id="KW-1185">Reference proteome</keyword>
<reference evidence="15" key="1">
    <citation type="submission" date="2016-10" db="EMBL/GenBank/DDBJ databases">
        <authorList>
            <person name="Varghese N."/>
            <person name="Submissions S."/>
        </authorList>
    </citation>
    <scope>NUCLEOTIDE SEQUENCE [LARGE SCALE GENOMIC DNA]</scope>
    <source>
        <strain evidence="15">DSM 8344</strain>
    </source>
</reference>
<evidence type="ECO:0000256" key="8">
    <source>
        <dbReference type="ARBA" id="ARBA00022777"/>
    </source>
</evidence>
<sequence length="529" mass="58729">MNKRQINNSMDILGKEEYSNPTKQDRVRSAIINVIVTLGIMTLATLLSVYFRYIGFHESNFIMAYILGVLIVAKQTDGYIYGILASVIGVSSFNFFFTEPYYTFATYRPDYPVTFLIMLIVASITSTLTAKAKQEARLSSLREKRTQVLYEISKGLLKVRSINQISEVGGMALAKIFNCSVIMATANSLNNLNEPFIYTYDNHDRAAIFKSFQERRAAAESFETGSPVGIGTEKYADSSAYYLPIRGQSGTLGVVGVSCFAGKLLTDEQVRLLEAVTTQIALAMERERLSEKQQKAKLDVERERLRSNLLRAISHDLRTPLTGILGSTATILDNDEVLDKKVKRELLQSVQEEASWLIHSVENMLNITRIDEGIALKKNMEAVEEIIAEAISRIKKFASNHIIEIDIPADLILLPMDGILIEQVLINLVDNALKYTPHGACIRIKTQIEGEKAIFEVSDNGNGIQEADIPFIFDRFYTAPTINMGRRGTGLGLAICKSIVTAHGGEISACNNPSGGATFRFTLPLKEGY</sequence>
<dbReference type="Gene3D" id="3.30.450.40">
    <property type="match status" value="1"/>
</dbReference>
<evidence type="ECO:0000256" key="6">
    <source>
        <dbReference type="ARBA" id="ARBA00022692"/>
    </source>
</evidence>
<evidence type="ECO:0000313" key="15">
    <source>
        <dbReference type="Proteomes" id="UP000198656"/>
    </source>
</evidence>
<dbReference type="Gene3D" id="1.20.120.620">
    <property type="entry name" value="Backbone structure of the membrane domain of e. Coli histidine kinase receptor kdpd"/>
    <property type="match status" value="1"/>
</dbReference>
<keyword evidence="11" id="KW-0902">Two-component regulatory system</keyword>
<evidence type="ECO:0000256" key="11">
    <source>
        <dbReference type="ARBA" id="ARBA00023012"/>
    </source>
</evidence>
<dbReference type="Gene3D" id="1.10.287.130">
    <property type="match status" value="1"/>
</dbReference>
<dbReference type="InterPro" id="IPR003661">
    <property type="entry name" value="HisK_dim/P_dom"/>
</dbReference>
<dbReference type="CDD" id="cd00082">
    <property type="entry name" value="HisKA"/>
    <property type="match status" value="1"/>
</dbReference>
<evidence type="ECO:0000256" key="7">
    <source>
        <dbReference type="ARBA" id="ARBA00022741"/>
    </source>
</evidence>
<evidence type="ECO:0000256" key="12">
    <source>
        <dbReference type="ARBA" id="ARBA00023136"/>
    </source>
</evidence>
<dbReference type="InterPro" id="IPR052023">
    <property type="entry name" value="Histidine_kinase_KdpD"/>
</dbReference>
<dbReference type="SMART" id="SM00388">
    <property type="entry name" value="HisKA"/>
    <property type="match status" value="1"/>
</dbReference>
<comment type="subcellular location">
    <subcellularLocation>
        <location evidence="2">Membrane</location>
        <topology evidence="2">Multi-pass membrane protein</topology>
    </subcellularLocation>
</comment>
<dbReference type="InterPro" id="IPR025201">
    <property type="entry name" value="KdpD_TM"/>
</dbReference>
<dbReference type="EC" id="2.7.13.3" evidence="3"/>
<dbReference type="CDD" id="cd00075">
    <property type="entry name" value="HATPase"/>
    <property type="match status" value="1"/>
</dbReference>
<accession>A0A1G8JUS1</accession>
<dbReference type="PANTHER" id="PTHR45569">
    <property type="entry name" value="SENSOR PROTEIN KDPD"/>
    <property type="match status" value="1"/>
</dbReference>
<evidence type="ECO:0000256" key="9">
    <source>
        <dbReference type="ARBA" id="ARBA00022840"/>
    </source>
</evidence>
<dbReference type="EMBL" id="FNCP01000034">
    <property type="protein sequence ID" value="SDI34881.1"/>
    <property type="molecule type" value="Genomic_DNA"/>
</dbReference>
<keyword evidence="4" id="KW-0597">Phosphoprotein</keyword>
<dbReference type="InterPro" id="IPR038318">
    <property type="entry name" value="KdpD_sf"/>
</dbReference>
<dbReference type="Pfam" id="PF13493">
    <property type="entry name" value="DUF4118"/>
    <property type="match status" value="1"/>
</dbReference>
<dbReference type="SMART" id="SM00387">
    <property type="entry name" value="HATPase_c"/>
    <property type="match status" value="1"/>
</dbReference>
<dbReference type="Gene3D" id="3.30.565.10">
    <property type="entry name" value="Histidine kinase-like ATPase, C-terminal domain"/>
    <property type="match status" value="1"/>
</dbReference>
<organism evidence="14 15">
    <name type="scientific">Desulfosporosinus hippei DSM 8344</name>
    <dbReference type="NCBI Taxonomy" id="1121419"/>
    <lineage>
        <taxon>Bacteria</taxon>
        <taxon>Bacillati</taxon>
        <taxon>Bacillota</taxon>
        <taxon>Clostridia</taxon>
        <taxon>Eubacteriales</taxon>
        <taxon>Desulfitobacteriaceae</taxon>
        <taxon>Desulfosporosinus</taxon>
    </lineage>
</organism>
<dbReference type="Pfam" id="PF02518">
    <property type="entry name" value="HATPase_c"/>
    <property type="match status" value="1"/>
</dbReference>
<dbReference type="FunFam" id="3.30.565.10:FF:000042">
    <property type="entry name" value="Two-component sensor histidine kinase KdpD"/>
    <property type="match status" value="1"/>
</dbReference>
<dbReference type="AlphaFoldDB" id="A0A1G8JUS1"/>
<dbReference type="InterPro" id="IPR029016">
    <property type="entry name" value="GAF-like_dom_sf"/>
</dbReference>
<keyword evidence="6" id="KW-0812">Transmembrane</keyword>
<dbReference type="InterPro" id="IPR004358">
    <property type="entry name" value="Sig_transdc_His_kin-like_C"/>
</dbReference>